<dbReference type="RefSeq" id="WP_176765490.1">
    <property type="nucleotide sequence ID" value="NZ_FNDD01000001.1"/>
</dbReference>
<gene>
    <name evidence="8" type="ORF">SAMN04488136_10179</name>
</gene>
<keyword evidence="5" id="KW-0472">Membrane</keyword>
<keyword evidence="4 6" id="KW-0732">Signal</keyword>
<feature type="signal peptide" evidence="6">
    <location>
        <begin position="1"/>
        <end position="21"/>
    </location>
</feature>
<dbReference type="EMBL" id="FNDD01000001">
    <property type="protein sequence ID" value="SDG65145.1"/>
    <property type="molecule type" value="Genomic_DNA"/>
</dbReference>
<dbReference type="PANTHER" id="PTHR35892">
    <property type="entry name" value="OUTER MEMBRANE PROTEIN PAGN-RELATED"/>
    <property type="match status" value="1"/>
</dbReference>
<dbReference type="InterPro" id="IPR027385">
    <property type="entry name" value="Beta-barrel_OMP"/>
</dbReference>
<dbReference type="AlphaFoldDB" id="A0A1G7VZF7"/>
<keyword evidence="9" id="KW-1185">Reference proteome</keyword>
<sequence>MNNISTAVILTSALLSTGAYANSDTLKEVKKYSISGAYAQSTLSMYGEDADENPSGINIKFRARANETFGFIGSFTYTNLSESAYSGYESANIELDYTSYLFGPTYRANKYFSAYALIGFASGTANVRYSGYGYNLSGSESDSNIAVGAGVQFDITDRFALDASYEYTEFNDLEVATLSLGAAYRF</sequence>
<accession>A0A1G7VZF7</accession>
<feature type="chain" id="PRO_5011620678" evidence="6">
    <location>
        <begin position="22"/>
        <end position="186"/>
    </location>
</feature>
<evidence type="ECO:0000256" key="6">
    <source>
        <dbReference type="SAM" id="SignalP"/>
    </source>
</evidence>
<dbReference type="InterPro" id="IPR011250">
    <property type="entry name" value="OMP/PagP_B-barrel"/>
</dbReference>
<feature type="domain" description="Outer membrane protein beta-barrel" evidence="7">
    <location>
        <begin position="9"/>
        <end position="186"/>
    </location>
</feature>
<proteinExistence type="predicted"/>
<organism evidence="8 9">
    <name type="scientific">Vibrio xiamenensis</name>
    <dbReference type="NCBI Taxonomy" id="861298"/>
    <lineage>
        <taxon>Bacteria</taxon>
        <taxon>Pseudomonadati</taxon>
        <taxon>Pseudomonadota</taxon>
        <taxon>Gammaproteobacteria</taxon>
        <taxon>Vibrionales</taxon>
        <taxon>Vibrionaceae</taxon>
        <taxon>Vibrio</taxon>
    </lineage>
</organism>
<name>A0A1G7VZF7_9VIBR</name>
<dbReference type="SUPFAM" id="SSF56925">
    <property type="entry name" value="OMPA-like"/>
    <property type="match status" value="1"/>
</dbReference>
<dbReference type="Gene3D" id="2.40.160.20">
    <property type="match status" value="1"/>
</dbReference>
<evidence type="ECO:0000256" key="3">
    <source>
        <dbReference type="ARBA" id="ARBA00022692"/>
    </source>
</evidence>
<dbReference type="PRINTS" id="PR00316">
    <property type="entry name" value="ENTEROVIROMP"/>
</dbReference>
<evidence type="ECO:0000256" key="2">
    <source>
        <dbReference type="ARBA" id="ARBA00022452"/>
    </source>
</evidence>
<dbReference type="InterPro" id="IPR051723">
    <property type="entry name" value="Bact_OM_Invasion-Related"/>
</dbReference>
<evidence type="ECO:0000313" key="8">
    <source>
        <dbReference type="EMBL" id="SDG65145.1"/>
    </source>
</evidence>
<reference evidence="8 9" key="1">
    <citation type="submission" date="2016-10" db="EMBL/GenBank/DDBJ databases">
        <authorList>
            <person name="de Groot N.N."/>
        </authorList>
    </citation>
    <scope>NUCLEOTIDE SEQUENCE [LARGE SCALE GENOMIC DNA]</scope>
    <source>
        <strain evidence="8 9">CGMCC 1.10228</strain>
    </source>
</reference>
<evidence type="ECO:0000256" key="4">
    <source>
        <dbReference type="ARBA" id="ARBA00022729"/>
    </source>
</evidence>
<dbReference type="Proteomes" id="UP000198854">
    <property type="component" value="Unassembled WGS sequence"/>
</dbReference>
<evidence type="ECO:0000256" key="1">
    <source>
        <dbReference type="ARBA" id="ARBA00004571"/>
    </source>
</evidence>
<dbReference type="STRING" id="861298.SAMN04488136_10179"/>
<evidence type="ECO:0000313" key="9">
    <source>
        <dbReference type="Proteomes" id="UP000198854"/>
    </source>
</evidence>
<dbReference type="Pfam" id="PF13505">
    <property type="entry name" value="OMP_b-brl"/>
    <property type="match status" value="1"/>
</dbReference>
<evidence type="ECO:0000256" key="5">
    <source>
        <dbReference type="ARBA" id="ARBA00023136"/>
    </source>
</evidence>
<protein>
    <submittedName>
        <fullName evidence="8">Attachment invasion locus protein</fullName>
    </submittedName>
</protein>
<dbReference type="GO" id="GO:0009279">
    <property type="term" value="C:cell outer membrane"/>
    <property type="evidence" value="ECO:0007669"/>
    <property type="project" value="UniProtKB-SubCell"/>
</dbReference>
<dbReference type="InterPro" id="IPR000758">
    <property type="entry name" value="Enterovir_OMP"/>
</dbReference>
<evidence type="ECO:0000259" key="7">
    <source>
        <dbReference type="Pfam" id="PF13505"/>
    </source>
</evidence>
<comment type="subcellular location">
    <subcellularLocation>
        <location evidence="1">Cell outer membrane</location>
        <topology evidence="1">Multi-pass membrane protein</topology>
    </subcellularLocation>
</comment>
<keyword evidence="3" id="KW-0812">Transmembrane</keyword>
<dbReference type="PANTHER" id="PTHR35892:SF2">
    <property type="entry name" value="OUTER MEMBRANE PROTEIN PAGN"/>
    <property type="match status" value="1"/>
</dbReference>
<keyword evidence="2" id="KW-1134">Transmembrane beta strand</keyword>
<dbReference type="GO" id="GO:0044384">
    <property type="term" value="C:host outer membrane"/>
    <property type="evidence" value="ECO:0007669"/>
    <property type="project" value="InterPro"/>
</dbReference>